<feature type="compositionally biased region" description="Basic and acidic residues" evidence="1">
    <location>
        <begin position="228"/>
        <end position="237"/>
    </location>
</feature>
<dbReference type="AlphaFoldDB" id="A0AAE0WT94"/>
<evidence type="ECO:0000313" key="3">
    <source>
        <dbReference type="Proteomes" id="UP001274830"/>
    </source>
</evidence>
<organism evidence="2 3">
    <name type="scientific">Recurvomyces mirabilis</name>
    <dbReference type="NCBI Taxonomy" id="574656"/>
    <lineage>
        <taxon>Eukaryota</taxon>
        <taxon>Fungi</taxon>
        <taxon>Dikarya</taxon>
        <taxon>Ascomycota</taxon>
        <taxon>Pezizomycotina</taxon>
        <taxon>Dothideomycetes</taxon>
        <taxon>Dothideomycetidae</taxon>
        <taxon>Mycosphaerellales</taxon>
        <taxon>Teratosphaeriaceae</taxon>
        <taxon>Recurvomyces</taxon>
    </lineage>
</organism>
<keyword evidence="3" id="KW-1185">Reference proteome</keyword>
<protein>
    <submittedName>
        <fullName evidence="2">Uncharacterized protein</fullName>
    </submittedName>
</protein>
<dbReference type="Proteomes" id="UP001274830">
    <property type="component" value="Unassembled WGS sequence"/>
</dbReference>
<name>A0AAE0WT94_9PEZI</name>
<evidence type="ECO:0000256" key="1">
    <source>
        <dbReference type="SAM" id="MobiDB-lite"/>
    </source>
</evidence>
<evidence type="ECO:0000313" key="2">
    <source>
        <dbReference type="EMBL" id="KAK3677477.1"/>
    </source>
</evidence>
<sequence>MVPRTAYPPTQLHLTKTTHLNPSQAQETLSSFLANLEQHAYLHPDAQLSSSGIAFAAQSGSKGGIAVHHLRRIEAGLRGENLAVESFEDLALQFGGTGADELPEGDDGTLDRLIDGGKANKTASIVYWAETTSEAAYGSTQHQQRPLDDDPDAQDQISYEISQQPMKGEVGERDAAAPVSQAGGAPPPIQHVRDKGKGKGKANEGKGQRPLDPKLARKEAKKARRKAEKSANDQAKG</sequence>
<comment type="caution">
    <text evidence="2">The sequence shown here is derived from an EMBL/GenBank/DDBJ whole genome shotgun (WGS) entry which is preliminary data.</text>
</comment>
<dbReference type="EMBL" id="JAUTXT010000006">
    <property type="protein sequence ID" value="KAK3677477.1"/>
    <property type="molecule type" value="Genomic_DNA"/>
</dbReference>
<gene>
    <name evidence="2" type="ORF">LTR78_002327</name>
</gene>
<reference evidence="2" key="1">
    <citation type="submission" date="2023-07" db="EMBL/GenBank/DDBJ databases">
        <title>Black Yeasts Isolated from many extreme environments.</title>
        <authorList>
            <person name="Coleine C."/>
            <person name="Stajich J.E."/>
            <person name="Selbmann L."/>
        </authorList>
    </citation>
    <scope>NUCLEOTIDE SEQUENCE</scope>
    <source>
        <strain evidence="2">CCFEE 5485</strain>
    </source>
</reference>
<accession>A0AAE0WT94</accession>
<proteinExistence type="predicted"/>
<feature type="compositionally biased region" description="Basic and acidic residues" evidence="1">
    <location>
        <begin position="191"/>
        <end position="218"/>
    </location>
</feature>
<feature type="region of interest" description="Disordered" evidence="1">
    <location>
        <begin position="163"/>
        <end position="237"/>
    </location>
</feature>